<dbReference type="EMBL" id="BK010591">
    <property type="protein sequence ID" value="DAC74554.1"/>
    <property type="molecule type" value="Genomic_DNA"/>
</dbReference>
<reference evidence="2" key="1">
    <citation type="journal article" date="2014" name="Genome Biol. Evol.">
        <title>Comparative genomic analysis of malaria mosquito vector-associated novel pathogen Elizabethkingia anophelis.</title>
        <authorList>
            <person name="Teo J."/>
            <person name="Tan S.Y."/>
            <person name="Liu Y."/>
            <person name="Tay M."/>
            <person name="Ding Y."/>
            <person name="Li Y."/>
            <person name="Kjelleberg S."/>
            <person name="Givskov M."/>
            <person name="Lin R.T."/>
            <person name="Yang L."/>
        </authorList>
    </citation>
    <scope>NUCLEOTIDE SEQUENCE</scope>
</reference>
<reference evidence="2" key="6">
    <citation type="journal article" date="2017" name="Nat. Commun.">
        <title>Evolutionary dynamics and genomic features of the Elizabethkingia anophelis 2015 to 2016 Wisconsin outbreak strain.</title>
        <authorList>
            <person name="Perrin A."/>
            <person name="Larsonneur E."/>
            <person name="Nicholson A.C."/>
            <person name="Edwards D.J."/>
            <person name="Gundlach K.M."/>
            <person name="Whitney A.M."/>
            <person name="Gulvik C.A."/>
            <person name="Bell M.E."/>
            <person name="Rendueles O."/>
            <person name="Cury J."/>
            <person name="Hugon P."/>
            <person name="Clermont D."/>
            <person name="Enouf V."/>
            <person name="Loparev V."/>
            <person name="Juieng P."/>
            <person name="Monson T."/>
            <person name="Warshauer D."/>
            <person name="Elbadawi L.I."/>
            <person name="Walters M.S."/>
            <person name="Crist M.B."/>
            <person name="Noble-Wang J."/>
            <person name="Borlaug G."/>
            <person name="Rocha E.P.C."/>
            <person name="Criscuolo A."/>
            <person name="Touchon M."/>
            <person name="Davis J.P."/>
            <person name="Holt K.E."/>
            <person name="McQuiston J.R."/>
            <person name="Brisse S."/>
        </authorList>
    </citation>
    <scope>NUCLEOTIDE SEQUENCE</scope>
</reference>
<name>A0A455ZD26_9FLAO</name>
<protein>
    <submittedName>
        <fullName evidence="2">Conjugative transposon protein TraD</fullName>
    </submittedName>
</protein>
<feature type="compositionally biased region" description="Polar residues" evidence="1">
    <location>
        <begin position="51"/>
        <end position="62"/>
    </location>
</feature>
<reference evidence="2" key="2">
    <citation type="journal article" date="2014" name="PLoS ONE">
        <title>Insights from the genome annotation of Elizabethkingia anophelis from the malaria vector Anopheles gambiae.</title>
        <authorList>
            <person name="Kukutla P."/>
            <person name="Lindberg B.G."/>
            <person name="Pei D."/>
            <person name="Rayl M."/>
            <person name="Yu W."/>
            <person name="Steritz M."/>
            <person name="Faye I."/>
            <person name="Xu J."/>
        </authorList>
    </citation>
    <scope>NUCLEOTIDE SEQUENCE</scope>
</reference>
<reference evidence="2" key="5">
    <citation type="journal article" date="2017" name="Genome Announc.">
        <title>Complete Circularized Genome Sequences of Four Strains of Elizabethkingia anophelis, Including Two Novel Strains Isolated from Wild-Caught Anopheles sinensis.</title>
        <authorList>
            <person name="Pei D."/>
            <person name="Nicholson A.C."/>
            <person name="Jiang J."/>
            <person name="Chen H."/>
            <person name="Whitney A.M."/>
            <person name="Villarma A."/>
            <person name="Bell M."/>
            <person name="Humrighouse B."/>
            <person name="Rowe L.A."/>
            <person name="Sheth M."/>
            <person name="Batra D."/>
            <person name="Juieng P."/>
            <person name="Loparev V.N."/>
            <person name="McQuiston J.R."/>
            <person name="Lan Y."/>
            <person name="Ma Y."/>
            <person name="Xu J."/>
        </authorList>
    </citation>
    <scope>NUCLEOTIDE SEQUENCE</scope>
</reference>
<reference evidence="2" key="3">
    <citation type="journal article" date="2016" name="Genome Announc.">
        <title>Complete Genome Sequences of Four Strains from the 2015-2016 Elizabethkingia anophelis Outbreak.</title>
        <authorList>
            <person name="Nicholson A.C."/>
            <person name="Whitney A.M."/>
            <person name="Emery B.D."/>
            <person name="Bell M.E."/>
            <person name="Gartin J.T."/>
            <person name="Humrighouse B.W."/>
            <person name="Loparev V.N."/>
            <person name="Batra D."/>
            <person name="Sheth M."/>
            <person name="Rowe L.A."/>
            <person name="Juieng P."/>
            <person name="Knipe K."/>
            <person name="Gulvik C."/>
            <person name="McQuiston J.R."/>
        </authorList>
    </citation>
    <scope>NUCLEOTIDE SEQUENCE</scope>
</reference>
<proteinExistence type="predicted"/>
<evidence type="ECO:0000256" key="1">
    <source>
        <dbReference type="SAM" id="MobiDB-lite"/>
    </source>
</evidence>
<organism evidence="2">
    <name type="scientific">Elizabethkingia anophelis</name>
    <dbReference type="NCBI Taxonomy" id="1117645"/>
    <lineage>
        <taxon>Bacteria</taxon>
        <taxon>Pseudomonadati</taxon>
        <taxon>Bacteroidota</taxon>
        <taxon>Flavobacteriia</taxon>
        <taxon>Flavobacteriales</taxon>
        <taxon>Weeksellaceae</taxon>
        <taxon>Elizabethkingia</taxon>
    </lineage>
</organism>
<reference evidence="2" key="7">
    <citation type="journal article" date="2017" name="Sci. Rep.">
        <title>Genomic features, phylogenetic relationships, and comparative genomics of Elizabethkingia anophelis strain EM361-97 isolated in Taiwan.</title>
        <authorList>
            <person name="Lin J.N."/>
            <person name="Lai C.H."/>
            <person name="Yang C.H."/>
            <person name="Huang Y.H."/>
            <person name="Lin H.H."/>
        </authorList>
    </citation>
    <scope>NUCLEOTIDE SEQUENCE</scope>
</reference>
<reference evidence="2" key="8">
    <citation type="journal article" date="2018" name="J. ISSAAS">
        <title>In Silico Identification of Three Types of Integrative and Conjugative Elements (ICEs) in Elizabethkingia anophelis Strains Isolated from Around the World.</title>
        <authorList>
            <person name="Xu J."/>
            <person name="Pei D."/>
            <person name="Nicholson A."/>
            <person name="Lan Y."/>
            <person name="Xia Q."/>
        </authorList>
    </citation>
    <scope>NUCLEOTIDE SEQUENCE</scope>
</reference>
<sequence length="213" mass="23698">MEIVIVICLLIVIALLLQDKIVIKRKSEQKPKQEKVNPNLPDIMGQPKPVRSQSLPNPANQRQIAEPEVDIDNLDIEYDANENVGIQQIPQEELDEVFSNNVPDLAEEEEDLNRYRTSGSDDGFAQGVTFEELNSVGGLLQKETLEPAQKETAIDIVQRLQGTELFALLESSMQGASKKIAELLDSTLSTETEASSSNLRKNGFEDFDIGEFV</sequence>
<reference evidence="2" key="4">
    <citation type="journal article" date="2016" name="Sci. Rep.">
        <title>Genomic epidemiology and global diversity of the emerging bacterial pathogen Elizabethkingia anophelis.</title>
        <authorList>
            <person name="Breurec S."/>
            <person name="Criscuolo A."/>
            <person name="Diancourt L."/>
            <person name="Rendueles O."/>
            <person name="Vandenbogaert M."/>
            <person name="Passet V."/>
            <person name="Caro V."/>
            <person name="Rocha E.P."/>
            <person name="Touchon M."/>
            <person name="Brisse S."/>
        </authorList>
    </citation>
    <scope>NUCLEOTIDE SEQUENCE</scope>
</reference>
<dbReference type="AlphaFoldDB" id="A0A455ZD26"/>
<gene>
    <name evidence="2" type="primary">traD</name>
</gene>
<accession>A0A455ZD26</accession>
<evidence type="ECO:0000313" key="2">
    <source>
        <dbReference type="EMBL" id="DAC74554.1"/>
    </source>
</evidence>
<dbReference type="RefSeq" id="WP_078690886.1">
    <property type="nucleotide sequence ID" value="NZ_MAHA01000013.1"/>
</dbReference>
<feature type="region of interest" description="Disordered" evidence="1">
    <location>
        <begin position="27"/>
        <end position="62"/>
    </location>
</feature>